<organism evidence="2">
    <name type="scientific">Phenylobacterium glaciei</name>
    <dbReference type="NCBI Taxonomy" id="2803784"/>
    <lineage>
        <taxon>Bacteria</taxon>
        <taxon>Pseudomonadati</taxon>
        <taxon>Pseudomonadota</taxon>
        <taxon>Alphaproteobacteria</taxon>
        <taxon>Caulobacterales</taxon>
        <taxon>Caulobacteraceae</taxon>
        <taxon>Phenylobacterium</taxon>
    </lineage>
</organism>
<dbReference type="EMBL" id="CP068570">
    <property type="protein sequence ID" value="QQZ49952.1"/>
    <property type="molecule type" value="Genomic_DNA"/>
</dbReference>
<accession>A0A974S9V0</accession>
<proteinExistence type="predicted"/>
<feature type="region of interest" description="Disordered" evidence="1">
    <location>
        <begin position="94"/>
        <end position="143"/>
    </location>
</feature>
<reference evidence="2" key="1">
    <citation type="submission" date="2021-01" db="EMBL/GenBank/DDBJ databases">
        <title>Genome sequence of Phenylobacterium sp. 20VBR1 isolated from a valley glaceir, Ny-Alesund, Svalbard.</title>
        <authorList>
            <person name="Thomas F.A."/>
            <person name="Krishnan K.P."/>
            <person name="Sinha R.K."/>
        </authorList>
    </citation>
    <scope>NUCLEOTIDE SEQUENCE</scope>
    <source>
        <strain evidence="2">20VBR1</strain>
    </source>
</reference>
<evidence type="ECO:0000313" key="2">
    <source>
        <dbReference type="EMBL" id="QQZ49952.1"/>
    </source>
</evidence>
<evidence type="ECO:0000256" key="1">
    <source>
        <dbReference type="SAM" id="MobiDB-lite"/>
    </source>
</evidence>
<dbReference type="AlphaFoldDB" id="A0A974S9V0"/>
<protein>
    <submittedName>
        <fullName evidence="2">Uncharacterized protein</fullName>
    </submittedName>
</protein>
<sequence length="143" mass="14586">MKIDTGIPYSVASLGMGGGGGKGGNGGAIKVTTSGAITTTGEGAHGIYAQSVGGGGGIGGTGANTFPAAIALSGSNGDKGTAGAITIIHTGDIKAFGDGARHPGPERRRRRLQRPRRRYQHHRGRRDPGRRQGRGRDFSIRRG</sequence>
<gene>
    <name evidence="2" type="ORF">JKL49_25195</name>
</gene>
<name>A0A974S9V0_9CAUL</name>
<feature type="compositionally biased region" description="Basic and acidic residues" evidence="1">
    <location>
        <begin position="126"/>
        <end position="143"/>
    </location>
</feature>
<feature type="compositionally biased region" description="Basic residues" evidence="1">
    <location>
        <begin position="107"/>
        <end position="125"/>
    </location>
</feature>